<evidence type="ECO:0000313" key="5">
    <source>
        <dbReference type="Proteomes" id="UP001484097"/>
    </source>
</evidence>
<dbReference type="EC" id="1.-.-.-" evidence="4"/>
<organism evidence="4 5">
    <name type="scientific">Citricoccus nitrophenolicus</name>
    <dbReference type="NCBI Taxonomy" id="863575"/>
    <lineage>
        <taxon>Bacteria</taxon>
        <taxon>Bacillati</taxon>
        <taxon>Actinomycetota</taxon>
        <taxon>Actinomycetes</taxon>
        <taxon>Micrococcales</taxon>
        <taxon>Micrococcaceae</taxon>
        <taxon>Citricoccus</taxon>
    </lineage>
</organism>
<dbReference type="Gene3D" id="3.90.180.10">
    <property type="entry name" value="Medium-chain alcohol dehydrogenases, catalytic domain"/>
    <property type="match status" value="1"/>
</dbReference>
<comment type="caution">
    <text evidence="4">The sequence shown here is derived from an EMBL/GenBank/DDBJ whole genome shotgun (WGS) entry which is preliminary data.</text>
</comment>
<evidence type="ECO:0000313" key="4">
    <source>
        <dbReference type="EMBL" id="MEO9247534.1"/>
    </source>
</evidence>
<dbReference type="EMBL" id="JBDXMX010000003">
    <property type="protein sequence ID" value="MEO9247534.1"/>
    <property type="molecule type" value="Genomic_DNA"/>
</dbReference>
<evidence type="ECO:0000256" key="1">
    <source>
        <dbReference type="ARBA" id="ARBA00022857"/>
    </source>
</evidence>
<dbReference type="Pfam" id="PF13602">
    <property type="entry name" value="ADH_zinc_N_2"/>
    <property type="match status" value="1"/>
</dbReference>
<proteinExistence type="predicted"/>
<dbReference type="RefSeq" id="WP_347920198.1">
    <property type="nucleotide sequence ID" value="NZ_JBDXMX010000003.1"/>
</dbReference>
<name>A0ABV0IH96_9MICC</name>
<dbReference type="InterPro" id="IPR013154">
    <property type="entry name" value="ADH-like_N"/>
</dbReference>
<dbReference type="Pfam" id="PF08240">
    <property type="entry name" value="ADH_N"/>
    <property type="match status" value="1"/>
</dbReference>
<dbReference type="SUPFAM" id="SSF51735">
    <property type="entry name" value="NAD(P)-binding Rossmann-fold domains"/>
    <property type="match status" value="1"/>
</dbReference>
<dbReference type="CDD" id="cd05289">
    <property type="entry name" value="MDR_like_2"/>
    <property type="match status" value="1"/>
</dbReference>
<keyword evidence="5" id="KW-1185">Reference proteome</keyword>
<dbReference type="GO" id="GO:0016491">
    <property type="term" value="F:oxidoreductase activity"/>
    <property type="evidence" value="ECO:0007669"/>
    <property type="project" value="UniProtKB-KW"/>
</dbReference>
<gene>
    <name evidence="4" type="ORF">ABDK96_07570</name>
</gene>
<dbReference type="InterPro" id="IPR020843">
    <property type="entry name" value="ER"/>
</dbReference>
<dbReference type="Gene3D" id="3.40.50.720">
    <property type="entry name" value="NAD(P)-binding Rossmann-like Domain"/>
    <property type="match status" value="1"/>
</dbReference>
<reference evidence="4 5" key="1">
    <citation type="submission" date="2024-05" db="EMBL/GenBank/DDBJ databases">
        <authorList>
            <person name="Yi C."/>
        </authorList>
    </citation>
    <scope>NUCLEOTIDE SEQUENCE [LARGE SCALE GENOMIC DNA]</scope>
    <source>
        <strain evidence="4 5">XS13</strain>
    </source>
</reference>
<protein>
    <submittedName>
        <fullName evidence="4">NADP-dependent oxidoreductase</fullName>
        <ecNumber evidence="4">1.-.-.-</ecNumber>
    </submittedName>
</protein>
<dbReference type="InterPro" id="IPR036291">
    <property type="entry name" value="NAD(P)-bd_dom_sf"/>
</dbReference>
<dbReference type="InterPro" id="IPR011032">
    <property type="entry name" value="GroES-like_sf"/>
</dbReference>
<keyword evidence="1" id="KW-0521">NADP</keyword>
<dbReference type="PANTHER" id="PTHR48106">
    <property type="entry name" value="QUINONE OXIDOREDUCTASE PIG3-RELATED"/>
    <property type="match status" value="1"/>
</dbReference>
<evidence type="ECO:0000256" key="2">
    <source>
        <dbReference type="ARBA" id="ARBA00023002"/>
    </source>
</evidence>
<evidence type="ECO:0000259" key="3">
    <source>
        <dbReference type="SMART" id="SM00829"/>
    </source>
</evidence>
<dbReference type="PANTHER" id="PTHR48106:SF18">
    <property type="entry name" value="QUINONE OXIDOREDUCTASE PIG3"/>
    <property type="match status" value="1"/>
</dbReference>
<feature type="domain" description="Enoyl reductase (ER)" evidence="3">
    <location>
        <begin position="1"/>
        <end position="291"/>
    </location>
</feature>
<sequence length="293" mass="30239">MDLPEPTPGEGELRIRVQAAAVNPTDTILRAGQRDTSGQSRPLVPGMDVAGVLEEIGPGTESDLRVGDAVMAIVVPRGTHGAYAEQVVLPAESVTAAPRGSGPAEASTLPMNGLTARLALDTLGLAPGSVLAVTGAAGALGGYAVQLAAAEGLTVVADAAEKDRDLVSGLGADVVLARGEEFADRVRERFPDGVDGVVDGAMMHGAIAPAVREGGTVVTIRGYDEPGDRGVRFQPILVAHYARERRKLDTLRQQAEDGAVSLRVAEALPAEQAAEAHRRLEAGGVRGRLVLTF</sequence>
<keyword evidence="2 4" id="KW-0560">Oxidoreductase</keyword>
<dbReference type="SMART" id="SM00829">
    <property type="entry name" value="PKS_ER"/>
    <property type="match status" value="1"/>
</dbReference>
<dbReference type="SUPFAM" id="SSF50129">
    <property type="entry name" value="GroES-like"/>
    <property type="match status" value="1"/>
</dbReference>
<dbReference type="Proteomes" id="UP001484097">
    <property type="component" value="Unassembled WGS sequence"/>
</dbReference>
<accession>A0ABV0IH96</accession>